<proteinExistence type="inferred from homology"/>
<organism evidence="3 4">
    <name type="scientific">Aspergillus tanneri</name>
    <dbReference type="NCBI Taxonomy" id="1220188"/>
    <lineage>
        <taxon>Eukaryota</taxon>
        <taxon>Fungi</taxon>
        <taxon>Dikarya</taxon>
        <taxon>Ascomycota</taxon>
        <taxon>Pezizomycotina</taxon>
        <taxon>Eurotiomycetes</taxon>
        <taxon>Eurotiomycetidae</taxon>
        <taxon>Eurotiales</taxon>
        <taxon>Aspergillaceae</taxon>
        <taxon>Aspergillus</taxon>
        <taxon>Aspergillus subgen. Circumdati</taxon>
    </lineage>
</organism>
<comment type="caution">
    <text evidence="3">The sequence shown here is derived from an EMBL/GenBank/DDBJ whole genome shotgun (WGS) entry which is preliminary data.</text>
</comment>
<dbReference type="PANTHER" id="PTHR47990">
    <property type="entry name" value="2-OXOGLUTARATE (2OG) AND FE(II)-DEPENDENT OXYGENASE SUPERFAMILY PROTEIN-RELATED"/>
    <property type="match status" value="1"/>
</dbReference>
<gene>
    <name evidence="3" type="ORF">ATNIH1004_005346</name>
</gene>
<dbReference type="EMBL" id="QUQM01000004">
    <property type="protein sequence ID" value="KAA8646671.1"/>
    <property type="molecule type" value="Genomic_DNA"/>
</dbReference>
<dbReference type="InterPro" id="IPR044861">
    <property type="entry name" value="IPNS-like_FE2OG_OXY"/>
</dbReference>
<dbReference type="RefSeq" id="XP_033426032.1">
    <property type="nucleotide sequence ID" value="XM_033570000.1"/>
</dbReference>
<dbReference type="Proteomes" id="UP000324241">
    <property type="component" value="Unassembled WGS sequence"/>
</dbReference>
<dbReference type="Gene3D" id="2.60.120.330">
    <property type="entry name" value="B-lactam Antibiotic, Isopenicillin N Synthase, Chain"/>
    <property type="match status" value="1"/>
</dbReference>
<dbReference type="GeneID" id="54328048"/>
<sequence length="281" mass="31228">MTQLCSQQKAPVTCLKTIDIEKIISNDPGAAKDLLEGAECPGFFFVNLRTASLKDLQADIETVFQLSNEYFSQPQGEKDSHFRDNIDRGYKRGKGYESFEIACDELKDEELAFPGILAEHKVVLAHFTKQCDLITKIILHSLSNSLGLQDDDQRQIANLDVKPSPSGVKFISAPTSARLENTPDTTHTDGGLLTLLWCPQWSSQILDPRTNTWSWVEHKEGHVLVNVADALQQHTGGRLHSCVHRVTQLGDGIKSRLFVSYYLRPVPVNAGNTTGLVLTIE</sequence>
<comment type="similarity">
    <text evidence="1">Belongs to the iron/ascorbate-dependent oxidoreductase family.</text>
</comment>
<evidence type="ECO:0000313" key="4">
    <source>
        <dbReference type="Proteomes" id="UP000324241"/>
    </source>
</evidence>
<protein>
    <recommendedName>
        <fullName evidence="2">Isopenicillin N synthase-like Fe(2+) 2OG dioxygenase domain-containing protein</fullName>
    </recommendedName>
</protein>
<dbReference type="Pfam" id="PF03171">
    <property type="entry name" value="2OG-FeII_Oxy"/>
    <property type="match status" value="1"/>
</dbReference>
<dbReference type="OrthoDB" id="288590at2759"/>
<dbReference type="InterPro" id="IPR027443">
    <property type="entry name" value="IPNS-like_sf"/>
</dbReference>
<evidence type="ECO:0000256" key="1">
    <source>
        <dbReference type="ARBA" id="ARBA00008056"/>
    </source>
</evidence>
<reference evidence="3 4" key="1">
    <citation type="submission" date="2019-08" db="EMBL/GenBank/DDBJ databases">
        <title>The genome sequence of a newly discovered highly antifungal drug resistant Aspergillus species, Aspergillus tanneri NIH 1004.</title>
        <authorList>
            <person name="Mounaud S."/>
            <person name="Singh I."/>
            <person name="Joardar V."/>
            <person name="Pakala S."/>
            <person name="Pakala S."/>
            <person name="Venepally P."/>
            <person name="Chung J.K."/>
            <person name="Losada L."/>
            <person name="Nierman W.C."/>
        </authorList>
    </citation>
    <scope>NUCLEOTIDE SEQUENCE [LARGE SCALE GENOMIC DNA]</scope>
    <source>
        <strain evidence="3 4">NIH1004</strain>
    </source>
</reference>
<dbReference type="VEuPathDB" id="FungiDB:EYZ11_012340"/>
<dbReference type="AlphaFoldDB" id="A0A5M9MI53"/>
<accession>A0A5M9MI53</accession>
<evidence type="ECO:0000259" key="2">
    <source>
        <dbReference type="Pfam" id="PF03171"/>
    </source>
</evidence>
<dbReference type="SUPFAM" id="SSF51197">
    <property type="entry name" value="Clavaminate synthase-like"/>
    <property type="match status" value="1"/>
</dbReference>
<dbReference type="InterPro" id="IPR050231">
    <property type="entry name" value="Iron_ascorbate_oxido_reductase"/>
</dbReference>
<name>A0A5M9MI53_9EURO</name>
<evidence type="ECO:0000313" key="3">
    <source>
        <dbReference type="EMBL" id="KAA8646671.1"/>
    </source>
</evidence>
<feature type="domain" description="Isopenicillin N synthase-like Fe(2+) 2OG dioxygenase" evidence="2">
    <location>
        <begin position="185"/>
        <end position="249"/>
    </location>
</feature>